<dbReference type="KEGG" id="cdx:CDES_11640"/>
<dbReference type="InterPro" id="IPR029058">
    <property type="entry name" value="AB_hydrolase_fold"/>
</dbReference>
<gene>
    <name evidence="2" type="ORF">CDES_11640</name>
</gene>
<dbReference type="AlphaFoldDB" id="A0A0M3QA48"/>
<dbReference type="Proteomes" id="UP000068067">
    <property type="component" value="Chromosome"/>
</dbReference>
<dbReference type="STRING" id="931089.CDES_11640"/>
<sequence length="274" mass="29882">MDNPYEIFVPLAHRTGIQPEHTTWEWESQPIHVARRRTGAPVRAIVAHGIGAHSGALWPLAAALAGADIAAIDLPKTPLYDDWLRLLEAFITAENDGRPLILIGASMGGLLCAEAASRTGLVAHVIATCLLDPSDGPTRRALFRFSPLSRLIQGPLRKREVTLNKVTNFNNISRSPALSMLCASDPKGGARKIPLGFLASYFQHKPKIGPVQITLTHPEHDDWTPPDLSIRTLKRIPTPSNVVMLKDCGHFPIEEPGFSTLISTINAQIARLSE</sequence>
<dbReference type="InterPro" id="IPR000073">
    <property type="entry name" value="AB_hydrolase_1"/>
</dbReference>
<organism evidence="2 3">
    <name type="scientific">Corynebacterium deserti GIMN1.010</name>
    <dbReference type="NCBI Taxonomy" id="931089"/>
    <lineage>
        <taxon>Bacteria</taxon>
        <taxon>Bacillati</taxon>
        <taxon>Actinomycetota</taxon>
        <taxon>Actinomycetes</taxon>
        <taxon>Mycobacteriales</taxon>
        <taxon>Corynebacteriaceae</taxon>
        <taxon>Corynebacterium</taxon>
    </lineage>
</organism>
<name>A0A0M3QA48_9CORY</name>
<evidence type="ECO:0000313" key="2">
    <source>
        <dbReference type="EMBL" id="ALC06683.1"/>
    </source>
</evidence>
<protein>
    <recommendedName>
        <fullName evidence="1">AB hydrolase-1 domain-containing protein</fullName>
    </recommendedName>
</protein>
<keyword evidence="3" id="KW-1185">Reference proteome</keyword>
<reference evidence="2 3" key="1">
    <citation type="submission" date="2014-08" db="EMBL/GenBank/DDBJ databases">
        <title>Complete genome sequence of Corynebacterium deserti GIMN1.010 (=DSM 45689), isolated from desert sand in western China.</title>
        <authorList>
            <person name="Ruckert C."/>
            <person name="Albersmeier A."/>
            <person name="Kalinowski J."/>
        </authorList>
    </citation>
    <scope>NUCLEOTIDE SEQUENCE [LARGE SCALE GENOMIC DNA]</scope>
    <source>
        <strain evidence="2 3">GIMN1.010</strain>
    </source>
</reference>
<dbReference type="Gene3D" id="3.40.50.1820">
    <property type="entry name" value="alpha/beta hydrolase"/>
    <property type="match status" value="1"/>
</dbReference>
<dbReference type="OrthoDB" id="1376138at2"/>
<dbReference type="SUPFAM" id="SSF53474">
    <property type="entry name" value="alpha/beta-Hydrolases"/>
    <property type="match status" value="1"/>
</dbReference>
<dbReference type="PATRIC" id="fig|931089.4.peg.2349"/>
<dbReference type="GO" id="GO:0003824">
    <property type="term" value="F:catalytic activity"/>
    <property type="evidence" value="ECO:0007669"/>
    <property type="project" value="UniProtKB-ARBA"/>
</dbReference>
<evidence type="ECO:0000259" key="1">
    <source>
        <dbReference type="Pfam" id="PF12697"/>
    </source>
</evidence>
<feature type="domain" description="AB hydrolase-1" evidence="1">
    <location>
        <begin position="45"/>
        <end position="256"/>
    </location>
</feature>
<dbReference type="Pfam" id="PF12697">
    <property type="entry name" value="Abhydrolase_6"/>
    <property type="match status" value="1"/>
</dbReference>
<dbReference type="EMBL" id="CP009220">
    <property type="protein sequence ID" value="ALC06683.1"/>
    <property type="molecule type" value="Genomic_DNA"/>
</dbReference>
<proteinExistence type="predicted"/>
<dbReference type="RefSeq" id="WP_053545592.1">
    <property type="nucleotide sequence ID" value="NZ_CP009220.1"/>
</dbReference>
<evidence type="ECO:0000313" key="3">
    <source>
        <dbReference type="Proteomes" id="UP000068067"/>
    </source>
</evidence>
<accession>A0A0M3QA48</accession>